<protein>
    <submittedName>
        <fullName evidence="1">Protein phosphatase 2C</fullName>
    </submittedName>
</protein>
<accession>A0A3F3H295</accession>
<dbReference type="EMBL" id="DF968084">
    <property type="protein sequence ID" value="GAP04694.1"/>
    <property type="molecule type" value="Genomic_DNA"/>
</dbReference>
<organism evidence="1">
    <name type="scientific">Fructobacillus tropaeoli</name>
    <dbReference type="NCBI Taxonomy" id="709323"/>
    <lineage>
        <taxon>Bacteria</taxon>
        <taxon>Bacillati</taxon>
        <taxon>Bacillota</taxon>
        <taxon>Bacilli</taxon>
        <taxon>Lactobacillales</taxon>
        <taxon>Lactobacillaceae</taxon>
        <taxon>Fructobacillus</taxon>
    </lineage>
</organism>
<dbReference type="AlphaFoldDB" id="A0A3F3H295"/>
<proteinExistence type="predicted"/>
<evidence type="ECO:0000313" key="1">
    <source>
        <dbReference type="EMBL" id="GAP04694.1"/>
    </source>
</evidence>
<sequence length="49" mass="5331">MTSLKGLKTSCLSSQISGFFFAFLDNKKAATEVATLIVARERIELSIPP</sequence>
<gene>
    <name evidence="1" type="ORF">FTRO_0070580</name>
</gene>
<dbReference type="Proteomes" id="UP000064514">
    <property type="component" value="Unassembled WGS sequence"/>
</dbReference>
<reference evidence="1" key="1">
    <citation type="journal article" date="2015" name="BMC Genomics">
        <title>Comparative genomics of Fructobacillus spp. and Leuconostoc spp. reveals niche-specific evolution of Fructobacillus spp.</title>
        <authorList>
            <person name="Endo A."/>
            <person name="Tanizawa Y."/>
            <person name="Tanaka N."/>
            <person name="Maeno S."/>
            <person name="Kumar H."/>
            <person name="Shiwa Y."/>
            <person name="Okada S."/>
            <person name="Yoshikawa H."/>
            <person name="Dicks L."/>
            <person name="Nakagawa J."/>
            <person name="Arita M."/>
        </authorList>
    </citation>
    <scope>NUCLEOTIDE SEQUENCE [LARGE SCALE GENOMIC DNA]</scope>
    <source>
        <strain evidence="1">F214-1</strain>
    </source>
</reference>
<name>A0A3F3H295_9LACO</name>